<sequence>MREHEVPMLLSATVRELLSSAIGHGLAERDPLSLYELQSAAAGMALEE</sequence>
<evidence type="ECO:0000313" key="1">
    <source>
        <dbReference type="EMBL" id="MFD2415090.1"/>
    </source>
</evidence>
<organism evidence="1 2">
    <name type="scientific">Amycolatopsis pigmentata</name>
    <dbReference type="NCBI Taxonomy" id="450801"/>
    <lineage>
        <taxon>Bacteria</taxon>
        <taxon>Bacillati</taxon>
        <taxon>Actinomycetota</taxon>
        <taxon>Actinomycetes</taxon>
        <taxon>Pseudonocardiales</taxon>
        <taxon>Pseudonocardiaceae</taxon>
        <taxon>Amycolatopsis</taxon>
    </lineage>
</organism>
<evidence type="ECO:0000313" key="2">
    <source>
        <dbReference type="Proteomes" id="UP001597417"/>
    </source>
</evidence>
<dbReference type="EMBL" id="JBHUKR010000004">
    <property type="protein sequence ID" value="MFD2415090.1"/>
    <property type="molecule type" value="Genomic_DNA"/>
</dbReference>
<dbReference type="RefSeq" id="WP_378262803.1">
    <property type="nucleotide sequence ID" value="NZ_JBHUKR010000004.1"/>
</dbReference>
<protein>
    <submittedName>
        <fullName evidence="1">Uncharacterized protein</fullName>
    </submittedName>
</protein>
<proteinExistence type="predicted"/>
<accession>A0ABW5FLN7</accession>
<reference evidence="2" key="1">
    <citation type="journal article" date="2019" name="Int. J. Syst. Evol. Microbiol.">
        <title>The Global Catalogue of Microorganisms (GCM) 10K type strain sequencing project: providing services to taxonomists for standard genome sequencing and annotation.</title>
        <authorList>
            <consortium name="The Broad Institute Genomics Platform"/>
            <consortium name="The Broad Institute Genome Sequencing Center for Infectious Disease"/>
            <person name="Wu L."/>
            <person name="Ma J."/>
        </authorList>
    </citation>
    <scope>NUCLEOTIDE SEQUENCE [LARGE SCALE GENOMIC DNA]</scope>
    <source>
        <strain evidence="2">CGMCC 4.7645</strain>
    </source>
</reference>
<name>A0ABW5FLN7_9PSEU</name>
<gene>
    <name evidence="1" type="ORF">ACFSXZ_01995</name>
</gene>
<keyword evidence="2" id="KW-1185">Reference proteome</keyword>
<dbReference type="Proteomes" id="UP001597417">
    <property type="component" value="Unassembled WGS sequence"/>
</dbReference>
<comment type="caution">
    <text evidence="1">The sequence shown here is derived from an EMBL/GenBank/DDBJ whole genome shotgun (WGS) entry which is preliminary data.</text>
</comment>